<organism evidence="2 3">
    <name type="scientific">Enterobacter cancerogenus</name>
    <dbReference type="NCBI Taxonomy" id="69218"/>
    <lineage>
        <taxon>Bacteria</taxon>
        <taxon>Pseudomonadati</taxon>
        <taxon>Pseudomonadota</taxon>
        <taxon>Gammaproteobacteria</taxon>
        <taxon>Enterobacterales</taxon>
        <taxon>Enterobacteriaceae</taxon>
        <taxon>Enterobacter</taxon>
        <taxon>Enterobacter cloacae complex</taxon>
    </lineage>
</organism>
<proteinExistence type="predicted"/>
<dbReference type="Proteomes" id="UP000306327">
    <property type="component" value="Unassembled WGS sequence"/>
</dbReference>
<accession>A0AB38PA70</accession>
<name>A0AB38PA70_9ENTR</name>
<gene>
    <name evidence="2" type="ORF">EcCFBP13530_06110</name>
</gene>
<comment type="caution">
    <text evidence="2">The sequence shown here is derived from an EMBL/GenBank/DDBJ whole genome shotgun (WGS) entry which is preliminary data.</text>
</comment>
<reference evidence="2 3" key="1">
    <citation type="journal article" date="2019" name="Sci. Rep.">
        <title>Differences in resource use lead to coexistence of seed-transmitted microbial populations.</title>
        <authorList>
            <person name="Torres-Cortes G."/>
            <person name="Garcia B.J."/>
            <person name="Compant S."/>
            <person name="Rezki S."/>
            <person name="Jones P."/>
            <person name="Preveaux A."/>
            <person name="Briand M."/>
            <person name="Roulet A."/>
            <person name="Bouchez O."/>
            <person name="Jacobson D."/>
            <person name="Barret M."/>
        </authorList>
    </citation>
    <scope>NUCLEOTIDE SEQUENCE [LARGE SCALE GENOMIC DNA]</scope>
    <source>
        <strain evidence="2 3">CFBP13530</strain>
    </source>
</reference>
<evidence type="ECO:0000313" key="2">
    <source>
        <dbReference type="EMBL" id="TKK23814.1"/>
    </source>
</evidence>
<dbReference type="AlphaFoldDB" id="A0AB38PA70"/>
<evidence type="ECO:0000259" key="1">
    <source>
        <dbReference type="Pfam" id="PF06465"/>
    </source>
</evidence>
<feature type="domain" description="DUF1087" evidence="1">
    <location>
        <begin position="4"/>
        <end position="32"/>
    </location>
</feature>
<dbReference type="Pfam" id="PF06465">
    <property type="entry name" value="DUF1087"/>
    <property type="match status" value="1"/>
</dbReference>
<protein>
    <recommendedName>
        <fullName evidence="1">DUF1087 domain-containing protein</fullName>
    </recommendedName>
</protein>
<dbReference type="EMBL" id="QGAL01000001">
    <property type="protein sequence ID" value="TKK23814.1"/>
    <property type="molecule type" value="Genomic_DNA"/>
</dbReference>
<evidence type="ECO:0000313" key="3">
    <source>
        <dbReference type="Proteomes" id="UP000306327"/>
    </source>
</evidence>
<dbReference type="InterPro" id="IPR009463">
    <property type="entry name" value="DUF1087"/>
</dbReference>
<sequence length="51" mass="6253">MYISNKRARYWRDLLRDRFVFQKYDISGYLGKNVSNWPWNDYSRAGAGFNR</sequence>